<reference evidence="2" key="1">
    <citation type="submission" date="2016-11" db="EMBL/GenBank/DDBJ databases">
        <authorList>
            <person name="Varghese N."/>
            <person name="Submissions S."/>
        </authorList>
    </citation>
    <scope>NUCLEOTIDE SEQUENCE [LARGE SCALE GENOMIC DNA]</scope>
    <source>
        <strain evidence="2">DSM 15518</strain>
    </source>
</reference>
<dbReference type="EMBL" id="FRAE01000133">
    <property type="protein sequence ID" value="SHK66641.1"/>
    <property type="molecule type" value="Genomic_DNA"/>
</dbReference>
<keyword evidence="2" id="KW-1185">Reference proteome</keyword>
<evidence type="ECO:0000313" key="2">
    <source>
        <dbReference type="Proteomes" id="UP000242497"/>
    </source>
</evidence>
<gene>
    <name evidence="1" type="ORF">SAMN02744037_02771</name>
</gene>
<protein>
    <recommendedName>
        <fullName evidence="3">Lipoprotein</fullName>
    </recommendedName>
</protein>
<evidence type="ECO:0008006" key="3">
    <source>
        <dbReference type="Google" id="ProtNLM"/>
    </source>
</evidence>
<organism evidence="1 2">
    <name type="scientific">Tepidibacter formicigenes DSM 15518</name>
    <dbReference type="NCBI Taxonomy" id="1123349"/>
    <lineage>
        <taxon>Bacteria</taxon>
        <taxon>Bacillati</taxon>
        <taxon>Bacillota</taxon>
        <taxon>Clostridia</taxon>
        <taxon>Peptostreptococcales</taxon>
        <taxon>Peptostreptococcaceae</taxon>
        <taxon>Tepidibacter</taxon>
    </lineage>
</organism>
<name>A0A1M6UBU9_9FIRM</name>
<sequence length="209" mass="24312">MMKKLLSFLIIIILGISMSACTFFYKEKVVKPKKKITVKVDNNLKDEPIKTKEELNKKIEEIIKADESIDLSDKNIEKQEIVKDKDKKENTTKKISKKEIINKYKSKFYLLQGEYNGKINGMIAQAKKEYYALPEKDRTTMSKLRIGLKYYNKAKGLEKECDSKVDSTLSSMAKELTESGYSTEAVDLIKNYYENEKSSKRSYYFSKIK</sequence>
<dbReference type="Proteomes" id="UP000242497">
    <property type="component" value="Unassembled WGS sequence"/>
</dbReference>
<dbReference type="AlphaFoldDB" id="A0A1M6UBU9"/>
<dbReference type="RefSeq" id="WP_072891038.1">
    <property type="nucleotide sequence ID" value="NZ_FRAE01000133.1"/>
</dbReference>
<evidence type="ECO:0000313" key="1">
    <source>
        <dbReference type="EMBL" id="SHK66641.1"/>
    </source>
</evidence>
<proteinExistence type="predicted"/>
<dbReference type="PROSITE" id="PS51257">
    <property type="entry name" value="PROKAR_LIPOPROTEIN"/>
    <property type="match status" value="1"/>
</dbReference>
<accession>A0A1M6UBU9</accession>
<dbReference type="OrthoDB" id="2087254at2"/>